<evidence type="ECO:0000256" key="4">
    <source>
        <dbReference type="ARBA" id="ARBA00022448"/>
    </source>
</evidence>
<protein>
    <recommendedName>
        <fullName evidence="3">Nucleotide exchange factor SIL1</fullName>
    </recommendedName>
</protein>
<keyword evidence="8" id="KW-0811">Translocation</keyword>
<keyword evidence="11" id="KW-1185">Reference proteome</keyword>
<dbReference type="Gene3D" id="1.25.10.10">
    <property type="entry name" value="Leucine-rich Repeat Variant"/>
    <property type="match status" value="1"/>
</dbReference>
<reference evidence="11" key="1">
    <citation type="submission" date="2016-11" db="EMBL/GenBank/DDBJ databases">
        <authorList>
            <person name="Guldener U."/>
        </authorList>
    </citation>
    <scope>NUCLEOTIDE SEQUENCE [LARGE SCALE GENOMIC DNA]</scope>
</reference>
<dbReference type="GO" id="GO:0015031">
    <property type="term" value="P:protein transport"/>
    <property type="evidence" value="ECO:0007669"/>
    <property type="project" value="UniProtKB-KW"/>
</dbReference>
<dbReference type="GO" id="GO:0000774">
    <property type="term" value="F:adenyl-nucleotide exchange factor activity"/>
    <property type="evidence" value="ECO:0007669"/>
    <property type="project" value="InterPro"/>
</dbReference>
<dbReference type="VEuPathDB" id="FungiDB:HGUI_01293"/>
<dbReference type="EMBL" id="FQNF01000017">
    <property type="protein sequence ID" value="SGZ39093.1"/>
    <property type="molecule type" value="Genomic_DNA"/>
</dbReference>
<dbReference type="GO" id="GO:0005783">
    <property type="term" value="C:endoplasmic reticulum"/>
    <property type="evidence" value="ECO:0007669"/>
    <property type="project" value="InterPro"/>
</dbReference>
<organism evidence="10 11">
    <name type="scientific">Hanseniaspora guilliermondii</name>
    <dbReference type="NCBI Taxonomy" id="56406"/>
    <lineage>
        <taxon>Eukaryota</taxon>
        <taxon>Fungi</taxon>
        <taxon>Dikarya</taxon>
        <taxon>Ascomycota</taxon>
        <taxon>Saccharomycotina</taxon>
        <taxon>Saccharomycetes</taxon>
        <taxon>Saccharomycodales</taxon>
        <taxon>Saccharomycodaceae</taxon>
        <taxon>Hanseniaspora</taxon>
    </lineage>
</organism>
<keyword evidence="7" id="KW-0653">Protein transport</keyword>
<evidence type="ECO:0000256" key="2">
    <source>
        <dbReference type="ARBA" id="ARBA00011799"/>
    </source>
</evidence>
<accession>A0A1L0CJV7</accession>
<dbReference type="OrthoDB" id="448649at2759"/>
<dbReference type="Proteomes" id="UP000183365">
    <property type="component" value="Unassembled WGS sequence"/>
</dbReference>
<evidence type="ECO:0000256" key="8">
    <source>
        <dbReference type="ARBA" id="ARBA00023010"/>
    </source>
</evidence>
<evidence type="ECO:0000313" key="11">
    <source>
        <dbReference type="Proteomes" id="UP000183365"/>
    </source>
</evidence>
<evidence type="ECO:0000256" key="5">
    <source>
        <dbReference type="ARBA" id="ARBA00022729"/>
    </source>
</evidence>
<dbReference type="InterPro" id="IPR011989">
    <property type="entry name" value="ARM-like"/>
</dbReference>
<evidence type="ECO:0000256" key="7">
    <source>
        <dbReference type="ARBA" id="ARBA00022927"/>
    </source>
</evidence>
<name>A0A1L0CJV7_9ASCO</name>
<keyword evidence="6" id="KW-0256">Endoplasmic reticulum</keyword>
<dbReference type="Pfam" id="PF16782">
    <property type="entry name" value="SIL1"/>
    <property type="match status" value="1"/>
</dbReference>
<evidence type="ECO:0000313" key="10">
    <source>
        <dbReference type="EMBL" id="SGZ39093.1"/>
    </source>
</evidence>
<feature type="signal peptide" evidence="9">
    <location>
        <begin position="1"/>
        <end position="19"/>
    </location>
</feature>
<evidence type="ECO:0000256" key="1">
    <source>
        <dbReference type="ARBA" id="ARBA00010588"/>
    </source>
</evidence>
<dbReference type="AlphaFoldDB" id="A0A1L0CJV7"/>
<evidence type="ECO:0000256" key="9">
    <source>
        <dbReference type="SAM" id="SignalP"/>
    </source>
</evidence>
<gene>
    <name evidence="10" type="ORF">HGUI_01293</name>
</gene>
<sequence length="429" mass="49830">MNINQIYIVLLAISYTAKATVTLTPESHVLPAVVDTSDTSSDTITNKENIDWFILSDNSNLVCNKKDPANCHPIDFEPESDWKEILPLQMIPTGLDIRMNLETGLKEAKLKDLDAVNHHNNGLDTYEGDDSSVIDKQIIHEFSEIFKNLEDDVFVEDNLENLIDFSHDYKHGSKIIHNEQSFIMNQIKSKDVNDDVKDLYLRLITSCLRNNEPAKQMFFVKNVDFIVEQIPVWVNENKLKFLSRAVNILQNVAYKASSNAQLIDNLEMLYMTTENQSIKIKILEIFADLELLINKVQEDSSQINFHFDPSKKSLIKRNAENKANLESWFNEYAEKIQLESLDEFYVQKFLKTMIEFKNQDTDLKADNKFIEWLAQESMNRFKELENSNDHVLETRDLEKESFSKELIRARHEVFGNKHASRVKMPLDEL</sequence>
<evidence type="ECO:0000256" key="3">
    <source>
        <dbReference type="ARBA" id="ARBA00015352"/>
    </source>
</evidence>
<proteinExistence type="inferred from homology"/>
<comment type="similarity">
    <text evidence="1">Belongs to the SIL1 family.</text>
</comment>
<feature type="chain" id="PRO_5012024058" description="Nucleotide exchange factor SIL1" evidence="9">
    <location>
        <begin position="20"/>
        <end position="429"/>
    </location>
</feature>
<keyword evidence="5 9" id="KW-0732">Signal</keyword>
<keyword evidence="4" id="KW-0813">Transport</keyword>
<evidence type="ECO:0000256" key="6">
    <source>
        <dbReference type="ARBA" id="ARBA00022824"/>
    </source>
</evidence>
<comment type="subunit">
    <text evidence="2">Interacts with KAR2.</text>
</comment>
<dbReference type="InterPro" id="IPR031884">
    <property type="entry name" value="Sil1_fungi"/>
</dbReference>